<dbReference type="AlphaFoldDB" id="A0AAE1AI83"/>
<organism evidence="1 2">
    <name type="scientific">Elysia crispata</name>
    <name type="common">lettuce slug</name>
    <dbReference type="NCBI Taxonomy" id="231223"/>
    <lineage>
        <taxon>Eukaryota</taxon>
        <taxon>Metazoa</taxon>
        <taxon>Spiralia</taxon>
        <taxon>Lophotrochozoa</taxon>
        <taxon>Mollusca</taxon>
        <taxon>Gastropoda</taxon>
        <taxon>Heterobranchia</taxon>
        <taxon>Euthyneura</taxon>
        <taxon>Panpulmonata</taxon>
        <taxon>Sacoglossa</taxon>
        <taxon>Placobranchoidea</taxon>
        <taxon>Plakobranchidae</taxon>
        <taxon>Elysia</taxon>
    </lineage>
</organism>
<sequence length="109" mass="11848">MKPVADARPLLDCYTSDLNSPHGHSPISSQNVLPDFDAAPIRIPKVLHPKMPAGSHFNNGPPSPMRHSGLLSAEIDHWRGQVHHGYPLWSLVASLTTLLSSTPDIENTS</sequence>
<reference evidence="1" key="1">
    <citation type="journal article" date="2023" name="G3 (Bethesda)">
        <title>A reference genome for the long-term kleptoplast-retaining sea slug Elysia crispata morphotype clarki.</title>
        <authorList>
            <person name="Eastman K.E."/>
            <person name="Pendleton A.L."/>
            <person name="Shaikh M.A."/>
            <person name="Suttiyut T."/>
            <person name="Ogas R."/>
            <person name="Tomko P."/>
            <person name="Gavelis G."/>
            <person name="Widhalm J.R."/>
            <person name="Wisecaver J.H."/>
        </authorList>
    </citation>
    <scope>NUCLEOTIDE SEQUENCE</scope>
    <source>
        <strain evidence="1">ECLA1</strain>
    </source>
</reference>
<comment type="caution">
    <text evidence="1">The sequence shown here is derived from an EMBL/GenBank/DDBJ whole genome shotgun (WGS) entry which is preliminary data.</text>
</comment>
<proteinExistence type="predicted"/>
<dbReference type="EMBL" id="JAWDGP010001771">
    <property type="protein sequence ID" value="KAK3788304.1"/>
    <property type="molecule type" value="Genomic_DNA"/>
</dbReference>
<accession>A0AAE1AI83</accession>
<dbReference type="Proteomes" id="UP001283361">
    <property type="component" value="Unassembled WGS sequence"/>
</dbReference>
<protein>
    <submittedName>
        <fullName evidence="1">Uncharacterized protein</fullName>
    </submittedName>
</protein>
<name>A0AAE1AI83_9GAST</name>
<gene>
    <name evidence="1" type="ORF">RRG08_007608</name>
</gene>
<keyword evidence="2" id="KW-1185">Reference proteome</keyword>
<evidence type="ECO:0000313" key="1">
    <source>
        <dbReference type="EMBL" id="KAK3788304.1"/>
    </source>
</evidence>
<evidence type="ECO:0000313" key="2">
    <source>
        <dbReference type="Proteomes" id="UP001283361"/>
    </source>
</evidence>